<dbReference type="OrthoDB" id="206354at2759"/>
<protein>
    <submittedName>
        <fullName evidence="6">N6-adenine methyltransferase-domain-containing protein</fullName>
    </submittedName>
</protein>
<dbReference type="PANTHER" id="PTHR13200:SF0">
    <property type="entry name" value="EEF1A LYSINE METHYLTRANSFERASE 1"/>
    <property type="match status" value="1"/>
</dbReference>
<dbReference type="Pfam" id="PF10237">
    <property type="entry name" value="N6-adenineMlase"/>
    <property type="match status" value="1"/>
</dbReference>
<keyword evidence="2" id="KW-0963">Cytoplasm</keyword>
<evidence type="ECO:0000256" key="5">
    <source>
        <dbReference type="SAM" id="MobiDB-lite"/>
    </source>
</evidence>
<feature type="region of interest" description="Disordered" evidence="5">
    <location>
        <begin position="1"/>
        <end position="21"/>
    </location>
</feature>
<feature type="compositionally biased region" description="Low complexity" evidence="5">
    <location>
        <begin position="1"/>
        <end position="19"/>
    </location>
</feature>
<dbReference type="EMBL" id="MU157864">
    <property type="protein sequence ID" value="KAF9527075.1"/>
    <property type="molecule type" value="Genomic_DNA"/>
</dbReference>
<evidence type="ECO:0000256" key="3">
    <source>
        <dbReference type="ARBA" id="ARBA00022603"/>
    </source>
</evidence>
<evidence type="ECO:0000313" key="6">
    <source>
        <dbReference type="EMBL" id="KAF9527075.1"/>
    </source>
</evidence>
<evidence type="ECO:0000313" key="7">
    <source>
        <dbReference type="Proteomes" id="UP000807306"/>
    </source>
</evidence>
<evidence type="ECO:0000256" key="2">
    <source>
        <dbReference type="ARBA" id="ARBA00022490"/>
    </source>
</evidence>
<evidence type="ECO:0000256" key="1">
    <source>
        <dbReference type="ARBA" id="ARBA00004496"/>
    </source>
</evidence>
<dbReference type="Proteomes" id="UP000807306">
    <property type="component" value="Unassembled WGS sequence"/>
</dbReference>
<keyword evidence="3 6" id="KW-0489">Methyltransferase</keyword>
<organism evidence="6 7">
    <name type="scientific">Crepidotus variabilis</name>
    <dbReference type="NCBI Taxonomy" id="179855"/>
    <lineage>
        <taxon>Eukaryota</taxon>
        <taxon>Fungi</taxon>
        <taxon>Dikarya</taxon>
        <taxon>Basidiomycota</taxon>
        <taxon>Agaricomycotina</taxon>
        <taxon>Agaricomycetes</taxon>
        <taxon>Agaricomycetidae</taxon>
        <taxon>Agaricales</taxon>
        <taxon>Agaricineae</taxon>
        <taxon>Crepidotaceae</taxon>
        <taxon>Crepidotus</taxon>
    </lineage>
</organism>
<dbReference type="GO" id="GO:0005737">
    <property type="term" value="C:cytoplasm"/>
    <property type="evidence" value="ECO:0007669"/>
    <property type="project" value="UniProtKB-SubCell"/>
</dbReference>
<dbReference type="PANTHER" id="PTHR13200">
    <property type="entry name" value="EEF1A LYSINE METHYLTRANSFERASE 1"/>
    <property type="match status" value="1"/>
</dbReference>
<gene>
    <name evidence="6" type="ORF">CPB83DRAFT_876575</name>
</gene>
<keyword evidence="7" id="KW-1185">Reference proteome</keyword>
<keyword evidence="4" id="KW-0808">Transferase</keyword>
<dbReference type="PROSITE" id="PS00092">
    <property type="entry name" value="N6_MTASE"/>
    <property type="match status" value="1"/>
</dbReference>
<dbReference type="GO" id="GO:0032259">
    <property type="term" value="P:methylation"/>
    <property type="evidence" value="ECO:0007669"/>
    <property type="project" value="UniProtKB-KW"/>
</dbReference>
<dbReference type="AlphaFoldDB" id="A0A9P6JNX7"/>
<accession>A0A9P6JNX7</accession>
<name>A0A9P6JNX7_9AGAR</name>
<proteinExistence type="predicted"/>
<dbReference type="GO" id="GO:0016279">
    <property type="term" value="F:protein-lysine N-methyltransferase activity"/>
    <property type="evidence" value="ECO:0007669"/>
    <property type="project" value="InterPro"/>
</dbReference>
<evidence type="ECO:0000256" key="4">
    <source>
        <dbReference type="ARBA" id="ARBA00022679"/>
    </source>
</evidence>
<dbReference type="SUPFAM" id="SSF53335">
    <property type="entry name" value="S-adenosyl-L-methionine-dependent methyltransferases"/>
    <property type="match status" value="1"/>
</dbReference>
<dbReference type="InterPro" id="IPR041370">
    <property type="entry name" value="Mlase_EEF1AKMT1/ZCCHC4"/>
</dbReference>
<comment type="subcellular location">
    <subcellularLocation>
        <location evidence="1">Cytoplasm</location>
    </subcellularLocation>
</comment>
<dbReference type="InterPro" id="IPR019369">
    <property type="entry name" value="Efm5/EEF1AKMT1"/>
</dbReference>
<reference evidence="6" key="1">
    <citation type="submission" date="2020-11" db="EMBL/GenBank/DDBJ databases">
        <authorList>
            <consortium name="DOE Joint Genome Institute"/>
            <person name="Ahrendt S."/>
            <person name="Riley R."/>
            <person name="Andreopoulos W."/>
            <person name="Labutti K."/>
            <person name="Pangilinan J."/>
            <person name="Ruiz-Duenas F.J."/>
            <person name="Barrasa J.M."/>
            <person name="Sanchez-Garcia M."/>
            <person name="Camarero S."/>
            <person name="Miyauchi S."/>
            <person name="Serrano A."/>
            <person name="Linde D."/>
            <person name="Babiker R."/>
            <person name="Drula E."/>
            <person name="Ayuso-Fernandez I."/>
            <person name="Pacheco R."/>
            <person name="Padilla G."/>
            <person name="Ferreira P."/>
            <person name="Barriuso J."/>
            <person name="Kellner H."/>
            <person name="Castanera R."/>
            <person name="Alfaro M."/>
            <person name="Ramirez L."/>
            <person name="Pisabarro A.G."/>
            <person name="Kuo A."/>
            <person name="Tritt A."/>
            <person name="Lipzen A."/>
            <person name="He G."/>
            <person name="Yan M."/>
            <person name="Ng V."/>
            <person name="Cullen D."/>
            <person name="Martin F."/>
            <person name="Rosso M.-N."/>
            <person name="Henrissat B."/>
            <person name="Hibbett D."/>
            <person name="Martinez A.T."/>
            <person name="Grigoriev I.V."/>
        </authorList>
    </citation>
    <scope>NUCLEOTIDE SEQUENCE</scope>
    <source>
        <strain evidence="6">CBS 506.95</strain>
    </source>
</reference>
<dbReference type="InterPro" id="IPR002052">
    <property type="entry name" value="DNA_methylase_N6_adenine_CS"/>
</dbReference>
<dbReference type="InterPro" id="IPR029063">
    <property type="entry name" value="SAM-dependent_MTases_sf"/>
</dbReference>
<comment type="caution">
    <text evidence="6">The sequence shown here is derived from an EMBL/GenBank/DDBJ whole genome shotgun (WGS) entry which is preliminary data.</text>
</comment>
<sequence>MSIPGSPRSVSSEGSGSPPALDPSTLALLDSHFAARAEEENLFNQLAANRVSNYVAGLSDNDSDGSATGSQKLSLSVTEFQQAFGEDWQLSQFWYNPSFAERLADLIHTLAPDTAVKVAFLCCPTAFVAFQHAKHHPGAALLEYDQRFAVLSPKQFVHYDLNEPDTFPEALQGQVDLAIADPPFLNEATNRKLSQTLRQILHPTRGRLLLLTSTQVQDVLNEVYNQAPLGPLYKTKIVVEHSQLQNDFACWGSWPEAANLGVEKQR</sequence>
<dbReference type="GO" id="GO:0003676">
    <property type="term" value="F:nucleic acid binding"/>
    <property type="evidence" value="ECO:0007669"/>
    <property type="project" value="InterPro"/>
</dbReference>